<keyword evidence="5" id="KW-0862">Zinc</keyword>
<dbReference type="InterPro" id="IPR029062">
    <property type="entry name" value="Class_I_gatase-like"/>
</dbReference>
<accession>A0A1H1Q5P9</accession>
<dbReference type="SUPFAM" id="SSF53187">
    <property type="entry name" value="Zn-dependent exopeptidases"/>
    <property type="match status" value="1"/>
</dbReference>
<protein>
    <submittedName>
        <fullName evidence="8">Zinc carboxypeptidase</fullName>
    </submittedName>
</protein>
<dbReference type="SMART" id="SM00631">
    <property type="entry name" value="Zn_pept"/>
    <property type="match status" value="1"/>
</dbReference>
<proteinExistence type="inferred from homology"/>
<dbReference type="CDD" id="cd06238">
    <property type="entry name" value="M14-like"/>
    <property type="match status" value="1"/>
</dbReference>
<evidence type="ECO:0000313" key="8">
    <source>
        <dbReference type="EMBL" id="SDS18812.1"/>
    </source>
</evidence>
<dbReference type="PANTHER" id="PTHR11705">
    <property type="entry name" value="PROTEASE FAMILY M14 CARBOXYPEPTIDASE A,B"/>
    <property type="match status" value="1"/>
</dbReference>
<keyword evidence="9" id="KW-1185">Reference proteome</keyword>
<dbReference type="SUPFAM" id="SSF52317">
    <property type="entry name" value="Class I glutamine amidotransferase-like"/>
    <property type="match status" value="1"/>
</dbReference>
<dbReference type="Gene3D" id="3.40.630.10">
    <property type="entry name" value="Zn peptidases"/>
    <property type="match status" value="1"/>
</dbReference>
<dbReference type="GO" id="GO:0006508">
    <property type="term" value="P:proteolysis"/>
    <property type="evidence" value="ECO:0007669"/>
    <property type="project" value="UniProtKB-KW"/>
</dbReference>
<dbReference type="STRING" id="1250231.SAMN04488552_2389"/>
<keyword evidence="4" id="KW-0378">Hydrolase</keyword>
<dbReference type="EMBL" id="LT629745">
    <property type="protein sequence ID" value="SDS18812.1"/>
    <property type="molecule type" value="Genomic_DNA"/>
</dbReference>
<dbReference type="Pfam" id="PF00246">
    <property type="entry name" value="Peptidase_M14"/>
    <property type="match status" value="1"/>
</dbReference>
<comment type="similarity">
    <text evidence="2">Belongs to the peptidase M14 family.</text>
</comment>
<dbReference type="Proteomes" id="UP000198858">
    <property type="component" value="Chromosome I"/>
</dbReference>
<evidence type="ECO:0000313" key="9">
    <source>
        <dbReference type="Proteomes" id="UP000198858"/>
    </source>
</evidence>
<evidence type="ECO:0000256" key="6">
    <source>
        <dbReference type="ARBA" id="ARBA00023049"/>
    </source>
</evidence>
<evidence type="ECO:0000256" key="3">
    <source>
        <dbReference type="ARBA" id="ARBA00022670"/>
    </source>
</evidence>
<evidence type="ECO:0000256" key="1">
    <source>
        <dbReference type="ARBA" id="ARBA00001947"/>
    </source>
</evidence>
<name>A0A1H1Q5P9_9FLAO</name>
<dbReference type="InterPro" id="IPR000834">
    <property type="entry name" value="Peptidase_M14"/>
</dbReference>
<dbReference type="AlphaFoldDB" id="A0A1H1Q5P9"/>
<evidence type="ECO:0000256" key="5">
    <source>
        <dbReference type="ARBA" id="ARBA00022833"/>
    </source>
</evidence>
<reference evidence="8 9" key="1">
    <citation type="submission" date="2016-10" db="EMBL/GenBank/DDBJ databases">
        <authorList>
            <person name="Varghese N."/>
            <person name="Submissions S."/>
        </authorList>
    </citation>
    <scope>NUCLEOTIDE SEQUENCE [LARGE SCALE GENOMIC DNA]</scope>
    <source>
        <strain evidence="8 9">Mar_2010_102</strain>
    </source>
</reference>
<organism evidence="8 9">
    <name type="scientific">Christiangramia echinicola</name>
    <dbReference type="NCBI Taxonomy" id="279359"/>
    <lineage>
        <taxon>Bacteria</taxon>
        <taxon>Pseudomonadati</taxon>
        <taxon>Bacteroidota</taxon>
        <taxon>Flavobacteriia</taxon>
        <taxon>Flavobacteriales</taxon>
        <taxon>Flavobacteriaceae</taxon>
        <taxon>Christiangramia</taxon>
    </lineage>
</organism>
<keyword evidence="3" id="KW-0645">Protease</keyword>
<sequence>MLSLLGLFETNYLMKNYYLIIGLLFLSFHLVTAQKIKSPSEFLGYELGSQFSRHADVVNYFNHVAENSPMAEYHTYGKTNERRPLTYAVISSKENMAKLENIRGSHLNNAGIGNNQSDSEIAIVWLSYNVHGNEASSTEASMKTIYKLITEKQDWLKNTVVIIDPCVNPDGRDRYTNWYNQVKAEPYNITQEADEHHEPWPGGRPNHYLFDLNRDWAWATQIETQERLKIYNQWLPHIHVDFHEQGINDPYYFAPAAEPFHEVITPFQRDFQTRIGKNHAKYFDEEGWLYFTGERFDLLYPSYGDTYPTYMGAIGMTYEQAGHGRAGLGIKTDEGYVLTLKDRLEHHFTTGISTVEVASKNASELNNEFQNYFNSDDFEYASYALQGNSDKLNALKTLLDRHEIKYSYANSGKISGYSFNSSSTGSLNSDENTLIVSTNQPKAKMVKVLFEPKTKLADSLTYDITAWSLPYAYGLDAIASNKIIPGSEKTSVNQIENKANPKAAGYISKWNSLQDAQFLADLIKSEVKVRFSEVPFESNGENYAPGSLIITKSDNRKLENFDSKVIEIANKHERLLLTTETSFAGSGPDFGSSDIKIINHQKVGLLKGDEVSSLNFGEIWYFFEQDLNYPVTPLNSAYFNRVNLNEFDILIMPEGWYSEFLEDKNLEKITSWVESGGKLIAVGNAISNFIDKEGFGIRENKTEEKDTTATEPNLIPYAKRERESIKNMITGSIIETRLDNTHPLAFGYEENYFTLKLSSDSYSLLSNGYNVSYIKEPKIVSGFAGSEAVKNLKNSLIFGEVPMGEGSIVYMVDNPLFRAFWENGKLFFANAIFFTNNTGYDY</sequence>
<evidence type="ECO:0000256" key="2">
    <source>
        <dbReference type="ARBA" id="ARBA00005988"/>
    </source>
</evidence>
<dbReference type="GO" id="GO:0004181">
    <property type="term" value="F:metallocarboxypeptidase activity"/>
    <property type="evidence" value="ECO:0007669"/>
    <property type="project" value="InterPro"/>
</dbReference>
<evidence type="ECO:0000259" key="7">
    <source>
        <dbReference type="SMART" id="SM00631"/>
    </source>
</evidence>
<gene>
    <name evidence="8" type="ORF">SAMN04488552_2389</name>
</gene>
<dbReference type="GO" id="GO:0008270">
    <property type="term" value="F:zinc ion binding"/>
    <property type="evidence" value="ECO:0007669"/>
    <property type="project" value="InterPro"/>
</dbReference>
<keyword evidence="6" id="KW-0482">Metalloprotease</keyword>
<keyword evidence="8" id="KW-0121">Carboxypeptidase</keyword>
<comment type="cofactor">
    <cofactor evidence="1">
        <name>Zn(2+)</name>
        <dbReference type="ChEBI" id="CHEBI:29105"/>
    </cofactor>
</comment>
<evidence type="ECO:0000256" key="4">
    <source>
        <dbReference type="ARBA" id="ARBA00022801"/>
    </source>
</evidence>
<feature type="domain" description="Peptidase M14" evidence="7">
    <location>
        <begin position="51"/>
        <end position="350"/>
    </location>
</feature>
<dbReference type="PANTHER" id="PTHR11705:SF143">
    <property type="entry name" value="SLL0236 PROTEIN"/>
    <property type="match status" value="1"/>
</dbReference>
<dbReference type="GO" id="GO:0005615">
    <property type="term" value="C:extracellular space"/>
    <property type="evidence" value="ECO:0007669"/>
    <property type="project" value="TreeGrafter"/>
</dbReference>